<comment type="caution">
    <text evidence="2">The sequence shown here is derived from an EMBL/GenBank/DDBJ whole genome shotgun (WGS) entry which is preliminary data.</text>
</comment>
<reference evidence="2 3" key="1">
    <citation type="submission" date="2016-02" db="EMBL/GenBank/DDBJ databases">
        <title>Paenibacillus sp. LPB0068, isolated from Crassostrea gigas.</title>
        <authorList>
            <person name="Shin S.-K."/>
            <person name="Yi H."/>
        </authorList>
    </citation>
    <scope>NUCLEOTIDE SEQUENCE [LARGE SCALE GENOMIC DNA]</scope>
    <source>
        <strain evidence="2 3">LPB0068</strain>
    </source>
</reference>
<dbReference type="Proteomes" id="UP000077134">
    <property type="component" value="Unassembled WGS sequence"/>
</dbReference>
<keyword evidence="1" id="KW-1133">Transmembrane helix</keyword>
<accession>A0A167C7D1</accession>
<feature type="transmembrane region" description="Helical" evidence="1">
    <location>
        <begin position="6"/>
        <end position="27"/>
    </location>
</feature>
<protein>
    <submittedName>
        <fullName evidence="2">Uncharacterized protein</fullName>
    </submittedName>
</protein>
<dbReference type="STRING" id="1763538.LPB68_04550"/>
<evidence type="ECO:0000313" key="2">
    <source>
        <dbReference type="EMBL" id="OAB72872.1"/>
    </source>
</evidence>
<proteinExistence type="predicted"/>
<dbReference type="RefSeq" id="WP_068659774.1">
    <property type="nucleotide sequence ID" value="NZ_CP017770.1"/>
</dbReference>
<organism evidence="2 3">
    <name type="scientific">Paenibacillus crassostreae</name>
    <dbReference type="NCBI Taxonomy" id="1763538"/>
    <lineage>
        <taxon>Bacteria</taxon>
        <taxon>Bacillati</taxon>
        <taxon>Bacillota</taxon>
        <taxon>Bacilli</taxon>
        <taxon>Bacillales</taxon>
        <taxon>Paenibacillaceae</taxon>
        <taxon>Paenibacillus</taxon>
    </lineage>
</organism>
<name>A0A167C7D1_9BACL</name>
<dbReference type="OrthoDB" id="2664142at2"/>
<keyword evidence="3" id="KW-1185">Reference proteome</keyword>
<gene>
    <name evidence="2" type="ORF">PNBC_15700</name>
</gene>
<dbReference type="AlphaFoldDB" id="A0A167C7D1"/>
<keyword evidence="1" id="KW-0812">Transmembrane</keyword>
<evidence type="ECO:0000256" key="1">
    <source>
        <dbReference type="SAM" id="Phobius"/>
    </source>
</evidence>
<dbReference type="PROSITE" id="PS51257">
    <property type="entry name" value="PROKAR_LIPOPROTEIN"/>
    <property type="match status" value="1"/>
</dbReference>
<evidence type="ECO:0000313" key="3">
    <source>
        <dbReference type="Proteomes" id="UP000077134"/>
    </source>
</evidence>
<dbReference type="KEGG" id="pcx:LPB68_04550"/>
<keyword evidence="1" id="KW-0472">Membrane</keyword>
<sequence>MNYRVSHLWSPIVVICISTLLSGCNIMSSNKSPEEQFQLSLTGLAGIEALSFNGEAALRRNEQRWFEHHFTYEGQLTEHDLLSMQTQLSLQSSSSNIENKQSDNSSLVSTDLRRIQGGWVRTSAVENEVDQALARFNPLRQLEGIAGLRKSIQEEAGASRGTRVLRIELNPEDALNWLESELSSELASLNPQSDSSYHPEVQLELEAIWKQGEEQLQTMLQHANVSTVYHLTIERKSYFPLRLTSESNMLYLDADNNEQSETMVEDVVFNRN</sequence>
<dbReference type="EMBL" id="LSFN01000032">
    <property type="protein sequence ID" value="OAB72872.1"/>
    <property type="molecule type" value="Genomic_DNA"/>
</dbReference>